<keyword evidence="4" id="KW-0547">Nucleotide-binding</keyword>
<dbReference type="EMBL" id="CAJPDQ010000017">
    <property type="protein sequence ID" value="CAF9921658.1"/>
    <property type="molecule type" value="Genomic_DNA"/>
</dbReference>
<feature type="domain" description="Pyridine nucleotide-disulphide oxidoreductase dimerisation" evidence="6">
    <location>
        <begin position="374"/>
        <end position="481"/>
    </location>
</feature>
<dbReference type="Pfam" id="PF07992">
    <property type="entry name" value="Pyr_redox_2"/>
    <property type="match status" value="1"/>
</dbReference>
<comment type="similarity">
    <text evidence="1">Belongs to the class-I pyridine nucleotide-disulfide oxidoreductase family.</text>
</comment>
<name>A0A8H3FGS6_9LECA</name>
<dbReference type="GO" id="GO:0003955">
    <property type="term" value="F:NAD(P)H dehydrogenase (quinone) activity"/>
    <property type="evidence" value="ECO:0007669"/>
    <property type="project" value="TreeGrafter"/>
</dbReference>
<evidence type="ECO:0000259" key="7">
    <source>
        <dbReference type="Pfam" id="PF07992"/>
    </source>
</evidence>
<dbReference type="Gene3D" id="3.50.50.60">
    <property type="entry name" value="FAD/NAD(P)-binding domain"/>
    <property type="match status" value="2"/>
</dbReference>
<dbReference type="InterPro" id="IPR001100">
    <property type="entry name" value="Pyr_nuc-diS_OxRdtase"/>
</dbReference>
<evidence type="ECO:0000259" key="6">
    <source>
        <dbReference type="Pfam" id="PF02852"/>
    </source>
</evidence>
<feature type="binding site" evidence="4">
    <location>
        <position position="67"/>
    </location>
    <ligand>
        <name>FAD</name>
        <dbReference type="ChEBI" id="CHEBI:57692"/>
    </ligand>
</feature>
<dbReference type="SUPFAM" id="SSF51905">
    <property type="entry name" value="FAD/NAD(P)-binding domain"/>
    <property type="match status" value="1"/>
</dbReference>
<feature type="disulfide bond" description="Redox-active" evidence="5">
    <location>
        <begin position="58"/>
        <end position="63"/>
    </location>
</feature>
<proteinExistence type="inferred from homology"/>
<evidence type="ECO:0000256" key="1">
    <source>
        <dbReference type="ARBA" id="ARBA00007532"/>
    </source>
</evidence>
<dbReference type="InterPro" id="IPR023753">
    <property type="entry name" value="FAD/NAD-binding_dom"/>
</dbReference>
<dbReference type="AlphaFoldDB" id="A0A8H3FGS6"/>
<dbReference type="InterPro" id="IPR016156">
    <property type="entry name" value="FAD/NAD-linked_Rdtase_dimer_sf"/>
</dbReference>
<feature type="binding site" evidence="4">
    <location>
        <begin position="162"/>
        <end position="164"/>
    </location>
    <ligand>
        <name>FAD</name>
        <dbReference type="ChEBI" id="CHEBI:57692"/>
    </ligand>
</feature>
<evidence type="ECO:0000313" key="9">
    <source>
        <dbReference type="Proteomes" id="UP000664169"/>
    </source>
</evidence>
<dbReference type="Gene3D" id="3.30.390.30">
    <property type="match status" value="1"/>
</dbReference>
<accession>A0A8H3FGS6</accession>
<dbReference type="SUPFAM" id="SSF55424">
    <property type="entry name" value="FAD/NAD-linked reductases, dimerisation (C-terminal) domain"/>
    <property type="match status" value="1"/>
</dbReference>
<dbReference type="PIRSF" id="PIRSF000350">
    <property type="entry name" value="Mercury_reductase_MerA"/>
    <property type="match status" value="1"/>
</dbReference>
<dbReference type="PANTHER" id="PTHR43014:SF2">
    <property type="entry name" value="MERCURIC REDUCTASE"/>
    <property type="match status" value="1"/>
</dbReference>
<reference evidence="8" key="1">
    <citation type="submission" date="2021-03" db="EMBL/GenBank/DDBJ databases">
        <authorList>
            <person name="Tagirdzhanova G."/>
        </authorList>
    </citation>
    <scope>NUCLEOTIDE SEQUENCE</scope>
</reference>
<dbReference type="Proteomes" id="UP000664169">
    <property type="component" value="Unassembled WGS sequence"/>
</dbReference>
<dbReference type="Pfam" id="PF02852">
    <property type="entry name" value="Pyr_redox_dim"/>
    <property type="match status" value="1"/>
</dbReference>
<comment type="cofactor">
    <cofactor evidence="4">
        <name>FAD</name>
        <dbReference type="ChEBI" id="CHEBI:57692"/>
    </cofactor>
    <text evidence="4">Binds 1 FAD per subunit.</text>
</comment>
<dbReference type="InterPro" id="IPR004099">
    <property type="entry name" value="Pyr_nucl-diS_OxRdtase_dimer"/>
</dbReference>
<comment type="caution">
    <text evidence="8">The sequence shown here is derived from an EMBL/GenBank/DDBJ whole genome shotgun (WGS) entry which is preliminary data.</text>
</comment>
<evidence type="ECO:0000256" key="5">
    <source>
        <dbReference type="PIRSR" id="PIRSR000350-4"/>
    </source>
</evidence>
<dbReference type="OrthoDB" id="361797at2759"/>
<organism evidence="8 9">
    <name type="scientific">Gomphillus americanus</name>
    <dbReference type="NCBI Taxonomy" id="1940652"/>
    <lineage>
        <taxon>Eukaryota</taxon>
        <taxon>Fungi</taxon>
        <taxon>Dikarya</taxon>
        <taxon>Ascomycota</taxon>
        <taxon>Pezizomycotina</taxon>
        <taxon>Lecanoromycetes</taxon>
        <taxon>OSLEUM clade</taxon>
        <taxon>Ostropomycetidae</taxon>
        <taxon>Ostropales</taxon>
        <taxon>Graphidaceae</taxon>
        <taxon>Gomphilloideae</taxon>
        <taxon>Gomphillus</taxon>
    </lineage>
</organism>
<evidence type="ECO:0000256" key="2">
    <source>
        <dbReference type="ARBA" id="ARBA00022630"/>
    </source>
</evidence>
<feature type="binding site" evidence="4">
    <location>
        <position position="287"/>
    </location>
    <ligand>
        <name>NAD(+)</name>
        <dbReference type="ChEBI" id="CHEBI:57540"/>
    </ligand>
</feature>
<gene>
    <name evidence="8" type="ORF">GOMPHAMPRED_002353</name>
</gene>
<keyword evidence="9" id="KW-1185">Reference proteome</keyword>
<dbReference type="GO" id="GO:0050660">
    <property type="term" value="F:flavin adenine dinucleotide binding"/>
    <property type="evidence" value="ECO:0007669"/>
    <property type="project" value="TreeGrafter"/>
</dbReference>
<sequence>MDSTRQGSIYNNTSDLQNGSYDVLCIGSGWAGRSLAAKVAREGLTALVVDEDLIGGECPFYACIPSKALLRSSEALDAAFAVDGAKQRITNPKVDVAAVFQRRDMLVSNYDDNQVLVPMVLKSGVDLLRGRGKLAGEKKVEVTSADGKSIILEARTAVALCTGSSPKIPDIPGLAQCNPWSPRDATGAKHAPETLLILGAGVAGCEMATAYTHFGTKVILVGSSDRILPKVEKKAGDIVKQALQNQHVEVLPETKLTNVERVDSDTINVKTSTGQSFQVSQILVAAGRHANTKGIGLEAVNLPGDGSLINVDDSLLVQGVPGKWLYALGDINGRAPLTHMCKYHGRIAASAILKNLGKEAPLAHSAAIADHHATPSVVFTWPQVATVGLTQDEAARKGIKAKFIESSLFTVGSLIHGIPPDEGWASWVIDEESQRLLGMTLVGRDVGEIIHAATVAIVGGLTLQQLAHAIPSFPTISEVFLNLLESAGF</sequence>
<evidence type="ECO:0000256" key="4">
    <source>
        <dbReference type="PIRSR" id="PIRSR000350-3"/>
    </source>
</evidence>
<protein>
    <submittedName>
        <fullName evidence="8">Uncharacterized protein</fullName>
    </submittedName>
</protein>
<evidence type="ECO:0000313" key="8">
    <source>
        <dbReference type="EMBL" id="CAF9921658.1"/>
    </source>
</evidence>
<keyword evidence="2" id="KW-0285">Flavoprotein</keyword>
<dbReference type="PRINTS" id="PR00411">
    <property type="entry name" value="PNDRDTASEI"/>
</dbReference>
<dbReference type="InterPro" id="IPR036188">
    <property type="entry name" value="FAD/NAD-bd_sf"/>
</dbReference>
<feature type="binding site" evidence="4">
    <location>
        <position position="330"/>
    </location>
    <ligand>
        <name>FAD</name>
        <dbReference type="ChEBI" id="CHEBI:57692"/>
    </ligand>
</feature>
<feature type="domain" description="FAD/NAD(P)-binding" evidence="7">
    <location>
        <begin position="21"/>
        <end position="343"/>
    </location>
</feature>
<keyword evidence="3 4" id="KW-0274">FAD</keyword>
<feature type="binding site" evidence="4">
    <location>
        <begin position="199"/>
        <end position="206"/>
    </location>
    <ligand>
        <name>NAD(+)</name>
        <dbReference type="ChEBI" id="CHEBI:57540"/>
    </ligand>
</feature>
<evidence type="ECO:0000256" key="3">
    <source>
        <dbReference type="ARBA" id="ARBA00022827"/>
    </source>
</evidence>
<dbReference type="PRINTS" id="PR00368">
    <property type="entry name" value="FADPNR"/>
</dbReference>
<keyword evidence="4" id="KW-0520">NAD</keyword>
<dbReference type="PANTHER" id="PTHR43014">
    <property type="entry name" value="MERCURIC REDUCTASE"/>
    <property type="match status" value="1"/>
</dbReference>
<feature type="binding site" evidence="4">
    <location>
        <position position="132"/>
    </location>
    <ligand>
        <name>FAD</name>
        <dbReference type="ChEBI" id="CHEBI:57692"/>
    </ligand>
</feature>